<gene>
    <name evidence="1" type="ORF">C1S70_27255</name>
</gene>
<reference evidence="1 2" key="1">
    <citation type="submission" date="2018-01" db="EMBL/GenBank/DDBJ databases">
        <title>Whole genome sequence of Azospirillum brasilense REC3 isolated from strawberry roots.</title>
        <authorList>
            <person name="Fontana C.A."/>
            <person name="Salazar S.M."/>
            <person name="Bassi D."/>
            <person name="Puglisi E."/>
            <person name="Lovaisa N.C."/>
            <person name="Toffoli L.M."/>
            <person name="Pedraza R."/>
            <person name="Cocconcelli P.S."/>
        </authorList>
    </citation>
    <scope>NUCLEOTIDE SEQUENCE [LARGE SCALE GENOMIC DNA]</scope>
    <source>
        <strain evidence="1 2">REC3</strain>
        <plasmid evidence="1">p25unnamed</plasmid>
    </source>
</reference>
<proteinExistence type="predicted"/>
<evidence type="ECO:0000313" key="1">
    <source>
        <dbReference type="EMBL" id="PNQ95739.1"/>
    </source>
</evidence>
<dbReference type="AlphaFoldDB" id="A0A2K1FTE5"/>
<dbReference type="Proteomes" id="UP000236268">
    <property type="component" value="Unassembled WGS sequence"/>
</dbReference>
<dbReference type="RefSeq" id="WP_103041327.1">
    <property type="nucleotide sequence ID" value="NZ_POWG01000042.1"/>
</dbReference>
<sequence>MVLSQFEGRYLLVSAQHPALRTAFVEQFSKAARQRVCGAFSVEAHARPAEVATAAEPVQRAVEEREEVATIQRIIDAAPDSAAWGKRPTLQALYVGRVMTLAVDDRFAKPGARCGNCAALWETVVQQSPNCGSNAVEPVEDVVELALEKALAERAALELVRSDRARQLLRDRGPMAALLR</sequence>
<comment type="caution">
    <text evidence="1">The sequence shown here is derived from an EMBL/GenBank/DDBJ whole genome shotgun (WGS) entry which is preliminary data.</text>
</comment>
<protein>
    <submittedName>
        <fullName evidence="1">Uncharacterized protein</fullName>
    </submittedName>
</protein>
<accession>A0A2K1FTE5</accession>
<name>A0A2K1FTE5_9PROT</name>
<keyword evidence="1" id="KW-0614">Plasmid</keyword>
<geneLocation type="plasmid" evidence="1">
    <name>p25unnamed</name>
</geneLocation>
<organism evidence="1 2">
    <name type="scientific">Azospirillum argentinense</name>
    <dbReference type="NCBI Taxonomy" id="2970906"/>
    <lineage>
        <taxon>Bacteria</taxon>
        <taxon>Pseudomonadati</taxon>
        <taxon>Pseudomonadota</taxon>
        <taxon>Alphaproteobacteria</taxon>
        <taxon>Rhodospirillales</taxon>
        <taxon>Azospirillaceae</taxon>
        <taxon>Azospirillum</taxon>
    </lineage>
</organism>
<dbReference type="EMBL" id="POWG01000042">
    <property type="protein sequence ID" value="PNQ95739.1"/>
    <property type="molecule type" value="Genomic_DNA"/>
</dbReference>
<evidence type="ECO:0000313" key="2">
    <source>
        <dbReference type="Proteomes" id="UP000236268"/>
    </source>
</evidence>